<reference evidence="2 3" key="1">
    <citation type="submission" date="2020-08" db="EMBL/GenBank/DDBJ databases">
        <title>Genomic Encyclopedia of Type Strains, Phase IV (KMG-IV): sequencing the most valuable type-strain genomes for metagenomic binning, comparative biology and taxonomic classification.</title>
        <authorList>
            <person name="Goeker M."/>
        </authorList>
    </citation>
    <scope>NUCLEOTIDE SEQUENCE [LARGE SCALE GENOMIC DNA]</scope>
    <source>
        <strain evidence="2 3">DSM 45385</strain>
    </source>
</reference>
<dbReference type="Pfam" id="PF21806">
    <property type="entry name" value="DUF6879"/>
    <property type="match status" value="1"/>
</dbReference>
<evidence type="ECO:0000259" key="1">
    <source>
        <dbReference type="Pfam" id="PF21806"/>
    </source>
</evidence>
<evidence type="ECO:0000313" key="2">
    <source>
        <dbReference type="EMBL" id="MBB5075828.1"/>
    </source>
</evidence>
<name>A0A7W7ZZN8_9ACTN</name>
<dbReference type="InterPro" id="IPR049244">
    <property type="entry name" value="DUF6879"/>
</dbReference>
<evidence type="ECO:0000313" key="3">
    <source>
        <dbReference type="Proteomes" id="UP000568380"/>
    </source>
</evidence>
<comment type="caution">
    <text evidence="2">The sequence shown here is derived from an EMBL/GenBank/DDBJ whole genome shotgun (WGS) entry which is preliminary data.</text>
</comment>
<feature type="domain" description="DUF6879" evidence="1">
    <location>
        <begin position="10"/>
        <end position="174"/>
    </location>
</feature>
<proteinExistence type="predicted"/>
<protein>
    <recommendedName>
        <fullName evidence="1">DUF6879 domain-containing protein</fullName>
    </recommendedName>
</protein>
<dbReference type="RefSeq" id="WP_312896202.1">
    <property type="nucleotide sequence ID" value="NZ_JACHIN010000001.1"/>
</dbReference>
<keyword evidence="3" id="KW-1185">Reference proteome</keyword>
<organism evidence="2 3">
    <name type="scientific">Nonomuraea endophytica</name>
    <dbReference type="NCBI Taxonomy" id="714136"/>
    <lineage>
        <taxon>Bacteria</taxon>
        <taxon>Bacillati</taxon>
        <taxon>Actinomycetota</taxon>
        <taxon>Actinomycetes</taxon>
        <taxon>Streptosporangiales</taxon>
        <taxon>Streptosporangiaceae</taxon>
        <taxon>Nonomuraea</taxon>
    </lineage>
</organism>
<dbReference type="Proteomes" id="UP000568380">
    <property type="component" value="Unassembled WGS sequence"/>
</dbReference>
<dbReference type="AlphaFoldDB" id="A0A7W7ZZN8"/>
<gene>
    <name evidence="2" type="ORF">HNR40_001274</name>
</gene>
<dbReference type="EMBL" id="JACHIN010000001">
    <property type="protein sequence ID" value="MBB5075828.1"/>
    <property type="molecule type" value="Genomic_DNA"/>
</dbReference>
<accession>A0A7W7ZZN8</accession>
<sequence length="177" mass="20659">MIQAVSPASQIDRALRQCRESALHLEMRDGYMLDDPDYDAWQTGHRFDPDDRSSWWRPWLQNIVDAVERGVAVRRARIVSEPISSYIHYEYDITFPNVRVGEDVRWLPRRHATDLLLPGNDFWLFDHETLLVNHFNGNGDWIDVEPVTDQDVIDRCASAFEAVWQRAIPHGDYKPAV</sequence>